<dbReference type="PANTHER" id="PTHR33116">
    <property type="entry name" value="REVERSE TRANSCRIPTASE ZINC-BINDING DOMAIN-CONTAINING PROTEIN-RELATED-RELATED"/>
    <property type="match status" value="1"/>
</dbReference>
<dbReference type="Proteomes" id="UP001632038">
    <property type="component" value="Unassembled WGS sequence"/>
</dbReference>
<comment type="caution">
    <text evidence="1">The sequence shown here is derived from an EMBL/GenBank/DDBJ whole genome shotgun (WGS) entry which is preliminary data.</text>
</comment>
<keyword evidence="2" id="KW-1185">Reference proteome</keyword>
<organism evidence="1 2">
    <name type="scientific">Castilleja foliolosa</name>
    <dbReference type="NCBI Taxonomy" id="1961234"/>
    <lineage>
        <taxon>Eukaryota</taxon>
        <taxon>Viridiplantae</taxon>
        <taxon>Streptophyta</taxon>
        <taxon>Embryophyta</taxon>
        <taxon>Tracheophyta</taxon>
        <taxon>Spermatophyta</taxon>
        <taxon>Magnoliopsida</taxon>
        <taxon>eudicotyledons</taxon>
        <taxon>Gunneridae</taxon>
        <taxon>Pentapetalae</taxon>
        <taxon>asterids</taxon>
        <taxon>lamiids</taxon>
        <taxon>Lamiales</taxon>
        <taxon>Orobanchaceae</taxon>
        <taxon>Pedicularideae</taxon>
        <taxon>Castillejinae</taxon>
        <taxon>Castilleja</taxon>
    </lineage>
</organism>
<sequence>MGAPIFKGRAKTIYFEKLIQKIVGKLEGWKGRFLSFSGKITLIKAVLNSLPIHTMTSTAINKGTIKIIDKLIRSFLWSQKGQKRLHWCNWQKVCMHKADGGLGIRSMADTIYGLQGKLAWSIIQKKTIWSKILNQKYITAGKITQRGTDSTMWKCLIPHIQRLLNCSKWLIGKGAINLWTENWFGEVIDPESVSTTTVRQAKHMINSMDNQLSQEQIQYLKEIELDDTTEDQLIYTKTLNGVFSMKNYIDEEKGENTHKPWAPIIWHHNIPSKQAAFLWKLINRAIPVDT</sequence>
<dbReference type="PANTHER" id="PTHR33116:SF80">
    <property type="entry name" value="REVERSE TRANSCRIPTASE ZINC-BINDING DOMAIN-CONTAINING PROTEIN"/>
    <property type="match status" value="1"/>
</dbReference>
<evidence type="ECO:0000313" key="1">
    <source>
        <dbReference type="EMBL" id="KAL3641434.1"/>
    </source>
</evidence>
<accession>A0ABD3DK04</accession>
<proteinExistence type="predicted"/>
<dbReference type="EMBL" id="JAVIJP010000017">
    <property type="protein sequence ID" value="KAL3641434.1"/>
    <property type="molecule type" value="Genomic_DNA"/>
</dbReference>
<name>A0ABD3DK04_9LAMI</name>
<dbReference type="AlphaFoldDB" id="A0ABD3DK04"/>
<gene>
    <name evidence="1" type="ORF">CASFOL_016402</name>
</gene>
<evidence type="ECO:0008006" key="3">
    <source>
        <dbReference type="Google" id="ProtNLM"/>
    </source>
</evidence>
<reference evidence="2" key="1">
    <citation type="journal article" date="2024" name="IScience">
        <title>Strigolactones Initiate the Formation of Haustorium-like Structures in Castilleja.</title>
        <authorList>
            <person name="Buerger M."/>
            <person name="Peterson D."/>
            <person name="Chory J."/>
        </authorList>
    </citation>
    <scope>NUCLEOTIDE SEQUENCE [LARGE SCALE GENOMIC DNA]</scope>
</reference>
<protein>
    <recommendedName>
        <fullName evidence="3">Reverse transcriptase</fullName>
    </recommendedName>
</protein>
<evidence type="ECO:0000313" key="2">
    <source>
        <dbReference type="Proteomes" id="UP001632038"/>
    </source>
</evidence>